<dbReference type="AlphaFoldDB" id="A0A016W6Y9"/>
<evidence type="ECO:0000256" key="1">
    <source>
        <dbReference type="SAM" id="Phobius"/>
    </source>
</evidence>
<evidence type="ECO:0000313" key="2">
    <source>
        <dbReference type="EMBL" id="EYC34778.1"/>
    </source>
</evidence>
<keyword evidence="1" id="KW-1133">Transmembrane helix</keyword>
<feature type="transmembrane region" description="Helical" evidence="1">
    <location>
        <begin position="12"/>
        <end position="31"/>
    </location>
</feature>
<dbReference type="Proteomes" id="UP000024635">
    <property type="component" value="Unassembled WGS sequence"/>
</dbReference>
<accession>A0A016W6Y9</accession>
<comment type="caution">
    <text evidence="2">The sequence shown here is derived from an EMBL/GenBank/DDBJ whole genome shotgun (WGS) entry which is preliminary data.</text>
</comment>
<organism evidence="2 3">
    <name type="scientific">Ancylostoma ceylanicum</name>
    <dbReference type="NCBI Taxonomy" id="53326"/>
    <lineage>
        <taxon>Eukaryota</taxon>
        <taxon>Metazoa</taxon>
        <taxon>Ecdysozoa</taxon>
        <taxon>Nematoda</taxon>
        <taxon>Chromadorea</taxon>
        <taxon>Rhabditida</taxon>
        <taxon>Rhabditina</taxon>
        <taxon>Rhabditomorpha</taxon>
        <taxon>Strongyloidea</taxon>
        <taxon>Ancylostomatidae</taxon>
        <taxon>Ancylostomatinae</taxon>
        <taxon>Ancylostoma</taxon>
    </lineage>
</organism>
<proteinExistence type="predicted"/>
<name>A0A016W6Y9_9BILA</name>
<reference evidence="3" key="1">
    <citation type="journal article" date="2015" name="Nat. Genet.">
        <title>The genome and transcriptome of the zoonotic hookworm Ancylostoma ceylanicum identify infection-specific gene families.</title>
        <authorList>
            <person name="Schwarz E.M."/>
            <person name="Hu Y."/>
            <person name="Antoshechkin I."/>
            <person name="Miller M.M."/>
            <person name="Sternberg P.W."/>
            <person name="Aroian R.V."/>
        </authorList>
    </citation>
    <scope>NUCLEOTIDE SEQUENCE</scope>
    <source>
        <strain evidence="3">HY135</strain>
    </source>
</reference>
<keyword evidence="3" id="KW-1185">Reference proteome</keyword>
<keyword evidence="1" id="KW-0472">Membrane</keyword>
<evidence type="ECO:0000313" key="3">
    <source>
        <dbReference type="Proteomes" id="UP000024635"/>
    </source>
</evidence>
<sequence length="130" mass="15246">MLGTYCIFGAEYRRCSDVLVLLIFFSFFFSFESNVGSDFNFKSVAFLNSIASISLLYILYETCKQCCWSLNIDTVSYNICMYYTFGIQKFYSNVNKIIPLDPVSFVVCLERISVHHTRLFKSMLWNVFWT</sequence>
<gene>
    <name evidence="2" type="primary">Acey_s1459.g3883</name>
    <name evidence="2" type="ORF">Y032_1459g3883</name>
</gene>
<keyword evidence="1" id="KW-0812">Transmembrane</keyword>
<feature type="transmembrane region" description="Helical" evidence="1">
    <location>
        <begin position="43"/>
        <end position="60"/>
    </location>
</feature>
<dbReference type="EMBL" id="JARK01001058">
    <property type="protein sequence ID" value="EYC34778.1"/>
    <property type="molecule type" value="Genomic_DNA"/>
</dbReference>
<protein>
    <submittedName>
        <fullName evidence="2">Uncharacterized protein</fullName>
    </submittedName>
</protein>